<reference evidence="3" key="1">
    <citation type="submission" date="2022-03" db="EMBL/GenBank/DDBJ databases">
        <authorList>
            <person name="Martin H S."/>
        </authorList>
    </citation>
    <scope>NUCLEOTIDE SEQUENCE</scope>
</reference>
<feature type="region of interest" description="Disordered" evidence="1">
    <location>
        <begin position="15"/>
        <end position="37"/>
    </location>
</feature>
<evidence type="ECO:0000256" key="2">
    <source>
        <dbReference type="SAM" id="Phobius"/>
    </source>
</evidence>
<feature type="compositionally biased region" description="Pro residues" evidence="1">
    <location>
        <begin position="212"/>
        <end position="222"/>
    </location>
</feature>
<keyword evidence="2" id="KW-0812">Transmembrane</keyword>
<keyword evidence="4" id="KW-1185">Reference proteome</keyword>
<proteinExistence type="predicted"/>
<keyword evidence="2" id="KW-0472">Membrane</keyword>
<evidence type="ECO:0000313" key="3">
    <source>
        <dbReference type="EMBL" id="CAH2056518.1"/>
    </source>
</evidence>
<feature type="compositionally biased region" description="Basic and acidic residues" evidence="1">
    <location>
        <begin position="15"/>
        <end position="28"/>
    </location>
</feature>
<feature type="non-terminal residue" evidence="3">
    <location>
        <position position="238"/>
    </location>
</feature>
<keyword evidence="2" id="KW-1133">Transmembrane helix</keyword>
<evidence type="ECO:0000313" key="4">
    <source>
        <dbReference type="Proteomes" id="UP000837857"/>
    </source>
</evidence>
<sequence>MLKIIKDIMQREKNDPERANLIKKERQESRKKKTYSGMNQKCDTISCDSSSTERYKPSRDSKMAQDLQQQIYNDQHPEMTQSIKDTEKKKKATSDDTCSCVSCALKKVIGSDYVCIACLVLVFCASVAVGFFVVYKGVVPVYMTPHARDDAEAAKQSELMKARRQFRSEGTGGDTPGYERRGPPIVPDAQTDRGVSLCTALGGTSPTDYDVPCPPAPRPPPARDGLRRGGIRFSNASQ</sequence>
<feature type="transmembrane region" description="Helical" evidence="2">
    <location>
        <begin position="113"/>
        <end position="135"/>
    </location>
</feature>
<gene>
    <name evidence="3" type="ORF">IPOD504_LOCUS9723</name>
</gene>
<evidence type="ECO:0000256" key="1">
    <source>
        <dbReference type="SAM" id="MobiDB-lite"/>
    </source>
</evidence>
<dbReference type="Proteomes" id="UP000837857">
    <property type="component" value="Chromosome 23"/>
</dbReference>
<dbReference type="EMBL" id="OW152835">
    <property type="protein sequence ID" value="CAH2056518.1"/>
    <property type="molecule type" value="Genomic_DNA"/>
</dbReference>
<organism evidence="3 4">
    <name type="scientific">Iphiclides podalirius</name>
    <name type="common">scarce swallowtail</name>
    <dbReference type="NCBI Taxonomy" id="110791"/>
    <lineage>
        <taxon>Eukaryota</taxon>
        <taxon>Metazoa</taxon>
        <taxon>Ecdysozoa</taxon>
        <taxon>Arthropoda</taxon>
        <taxon>Hexapoda</taxon>
        <taxon>Insecta</taxon>
        <taxon>Pterygota</taxon>
        <taxon>Neoptera</taxon>
        <taxon>Endopterygota</taxon>
        <taxon>Lepidoptera</taxon>
        <taxon>Glossata</taxon>
        <taxon>Ditrysia</taxon>
        <taxon>Papilionoidea</taxon>
        <taxon>Papilionidae</taxon>
        <taxon>Papilioninae</taxon>
        <taxon>Iphiclides</taxon>
    </lineage>
</organism>
<name>A0ABN8IK23_9NEOP</name>
<accession>A0ABN8IK23</accession>
<feature type="region of interest" description="Disordered" evidence="1">
    <location>
        <begin position="163"/>
        <end position="238"/>
    </location>
</feature>
<protein>
    <submittedName>
        <fullName evidence="3">Uncharacterized protein</fullName>
    </submittedName>
</protein>